<dbReference type="RefSeq" id="WP_236290748.1">
    <property type="nucleotide sequence ID" value="NZ_CAKMMW010000016.1"/>
</dbReference>
<keyword evidence="6 8" id="KW-0326">Glycosidase</keyword>
<dbReference type="PANTHER" id="PTHR43101">
    <property type="entry name" value="BETA-FRUCTOSIDASE"/>
    <property type="match status" value="1"/>
</dbReference>
<accession>A0ABN8GZ18</accession>
<comment type="similarity">
    <text evidence="2 8">Belongs to the glycosyl hydrolase 32 family.</text>
</comment>
<comment type="subcellular location">
    <subcellularLocation>
        <location evidence="9">Cytoplasm</location>
    </subcellularLocation>
</comment>
<keyword evidence="9" id="KW-0119">Carbohydrate metabolism</keyword>
<evidence type="ECO:0000256" key="2">
    <source>
        <dbReference type="ARBA" id="ARBA00009902"/>
    </source>
</evidence>
<evidence type="ECO:0000256" key="1">
    <source>
        <dbReference type="ARBA" id="ARBA00004914"/>
    </source>
</evidence>
<proteinExistence type="inferred from homology"/>
<comment type="pathway">
    <text evidence="1 9">Glycan biosynthesis; sucrose metabolism.</text>
</comment>
<dbReference type="EMBL" id="CAKMMW010000016">
    <property type="protein sequence ID" value="CAH1217528.1"/>
    <property type="molecule type" value="Genomic_DNA"/>
</dbReference>
<sequence length="499" mass="56999">MQYDHHTFHNLMLGKAEQSVATIKDHVGKDPMRLKFHFMPPAYWMNDPNGLIYYQGEYHMFYQFHPYSAEWGPMHWGHAKSKDLVHWEHLPIALAPSEVYDLDQKGGCFSGSAVDDNGILTLIYTGTIMKEGRVIQTQCIASSTDGVTFQKYVGNPVISVPPEGSSSDFRDPKVWKHEDKWYMVVGSSKDGKGRALLYRSNDLYVWEYVSVLAESDGTMGTMWECPDIFQLGDRYVLMFSPMGMGEKKASYLTGSLDYSSGKFTWDYCGEVDCGFEYYAPQSFLDDNGRRIIIGWLNAWDWMPWFQSFGPTKANYWCGAMSLPRTVELDTGGRLKFLPVEQLQTLRKEHYVVENVLVEEGRRPVPKEMNGDCLEIMVKFSLEDCDAEEFGLRLRCSEDGKETLISYDVNSKVLRFDRSRSDSFSEGVRTCTLETTANDLVTLQIFVDTTCIEIYANEGRSVMSNNIYPDPASTGIDIFCRGGTVKMLSLNVWKLESIWR</sequence>
<evidence type="ECO:0000256" key="5">
    <source>
        <dbReference type="ARBA" id="ARBA00022801"/>
    </source>
</evidence>
<protein>
    <recommendedName>
        <fullName evidence="4 8">Sucrose-6-phosphate hydrolase</fullName>
        <ecNumber evidence="3 8">3.2.1.26</ecNumber>
    </recommendedName>
    <alternativeName>
        <fullName evidence="7 9">Invertase</fullName>
    </alternativeName>
</protein>
<dbReference type="Gene3D" id="2.115.10.20">
    <property type="entry name" value="Glycosyl hydrolase domain, family 43"/>
    <property type="match status" value="1"/>
</dbReference>
<keyword evidence="9" id="KW-0963">Cytoplasm</keyword>
<dbReference type="InterPro" id="IPR051214">
    <property type="entry name" value="GH32_Enzymes"/>
</dbReference>
<feature type="domain" description="Glycosyl hydrolase family 32 N-terminal" evidence="10">
    <location>
        <begin position="37"/>
        <end position="335"/>
    </location>
</feature>
<dbReference type="NCBIfam" id="TIGR01322">
    <property type="entry name" value="scrB_fam"/>
    <property type="match status" value="1"/>
</dbReference>
<dbReference type="InterPro" id="IPR013148">
    <property type="entry name" value="Glyco_hydro_32_N"/>
</dbReference>
<evidence type="ECO:0000313" key="13">
    <source>
        <dbReference type="Proteomes" id="UP000838821"/>
    </source>
</evidence>
<keyword evidence="5 8" id="KW-0378">Hydrolase</keyword>
<dbReference type="Pfam" id="PF00251">
    <property type="entry name" value="Glyco_hydro_32N"/>
    <property type="match status" value="1"/>
</dbReference>
<name>A0ABN8GZ18_9BACL</name>
<dbReference type="InterPro" id="IPR013320">
    <property type="entry name" value="ConA-like_dom_sf"/>
</dbReference>
<dbReference type="CDD" id="cd08996">
    <property type="entry name" value="GH32_FFase"/>
    <property type="match status" value="1"/>
</dbReference>
<dbReference type="InterPro" id="IPR006232">
    <property type="entry name" value="Suc6P_hydrolase"/>
</dbReference>
<evidence type="ECO:0000256" key="7">
    <source>
        <dbReference type="ARBA" id="ARBA00033367"/>
    </source>
</evidence>
<dbReference type="SUPFAM" id="SSF75005">
    <property type="entry name" value="Arabinanase/levansucrase/invertase"/>
    <property type="match status" value="1"/>
</dbReference>
<dbReference type="SMART" id="SM00640">
    <property type="entry name" value="Glyco_32"/>
    <property type="match status" value="1"/>
</dbReference>
<feature type="domain" description="Glycosyl hydrolase family 32 C-terminal" evidence="11">
    <location>
        <begin position="342"/>
        <end position="493"/>
    </location>
</feature>
<dbReference type="Gene3D" id="2.60.120.560">
    <property type="entry name" value="Exo-inulinase, domain 1"/>
    <property type="match status" value="1"/>
</dbReference>
<evidence type="ECO:0000313" key="12">
    <source>
        <dbReference type="EMBL" id="CAH1217528.1"/>
    </source>
</evidence>
<gene>
    <name evidence="12" type="primary">sacA_2</name>
    <name evidence="12" type="ORF">PAECIP111891_04580</name>
</gene>
<comment type="caution">
    <text evidence="12">The sequence shown here is derived from an EMBL/GenBank/DDBJ whole genome shotgun (WGS) entry which is preliminary data.</text>
</comment>
<dbReference type="PROSITE" id="PS00609">
    <property type="entry name" value="GLYCOSYL_HYDROL_F32"/>
    <property type="match status" value="1"/>
</dbReference>
<dbReference type="InterPro" id="IPR013189">
    <property type="entry name" value="Glyco_hydro_32_C"/>
</dbReference>
<dbReference type="SUPFAM" id="SSF49899">
    <property type="entry name" value="Concanavalin A-like lectins/glucanases"/>
    <property type="match status" value="1"/>
</dbReference>
<dbReference type="Proteomes" id="UP000838821">
    <property type="component" value="Unassembled WGS sequence"/>
</dbReference>
<comment type="catalytic activity">
    <reaction evidence="8">
        <text>Hydrolysis of terminal non-reducing beta-D-fructofuranoside residues in beta-D-fructofuranosides.</text>
        <dbReference type="EC" id="3.2.1.26"/>
    </reaction>
</comment>
<evidence type="ECO:0000256" key="4">
    <source>
        <dbReference type="ARBA" id="ARBA00019623"/>
    </source>
</evidence>
<evidence type="ECO:0000256" key="6">
    <source>
        <dbReference type="ARBA" id="ARBA00023295"/>
    </source>
</evidence>
<keyword evidence="13" id="KW-1185">Reference proteome</keyword>
<dbReference type="EC" id="3.2.1.26" evidence="3 8"/>
<evidence type="ECO:0000256" key="3">
    <source>
        <dbReference type="ARBA" id="ARBA00012758"/>
    </source>
</evidence>
<dbReference type="PANTHER" id="PTHR43101:SF1">
    <property type="entry name" value="BETA-FRUCTOSIDASE"/>
    <property type="match status" value="1"/>
</dbReference>
<dbReference type="InterPro" id="IPR023296">
    <property type="entry name" value="Glyco_hydro_beta-prop_sf"/>
</dbReference>
<evidence type="ECO:0000259" key="10">
    <source>
        <dbReference type="Pfam" id="PF00251"/>
    </source>
</evidence>
<dbReference type="InterPro" id="IPR001362">
    <property type="entry name" value="Glyco_hydro_32"/>
</dbReference>
<evidence type="ECO:0000256" key="8">
    <source>
        <dbReference type="RuleBase" id="RU362110"/>
    </source>
</evidence>
<comment type="function">
    <text evidence="9">Enables the bacterium to metabolize sucrose as a sole carbon source.</text>
</comment>
<evidence type="ECO:0000256" key="9">
    <source>
        <dbReference type="RuleBase" id="RU365015"/>
    </source>
</evidence>
<dbReference type="InterPro" id="IPR018053">
    <property type="entry name" value="Glyco_hydro_32_AS"/>
</dbReference>
<dbReference type="Pfam" id="PF08244">
    <property type="entry name" value="Glyco_hydro_32C"/>
    <property type="match status" value="1"/>
</dbReference>
<reference evidence="12" key="1">
    <citation type="submission" date="2022-01" db="EMBL/GenBank/DDBJ databases">
        <authorList>
            <person name="Criscuolo A."/>
        </authorList>
    </citation>
    <scope>NUCLEOTIDE SEQUENCE</scope>
    <source>
        <strain evidence="12">CIP111891</strain>
    </source>
</reference>
<dbReference type="GO" id="GO:0004564">
    <property type="term" value="F:beta-fructofuranosidase activity"/>
    <property type="evidence" value="ECO:0007669"/>
    <property type="project" value="UniProtKB-EC"/>
</dbReference>
<organism evidence="12 13">
    <name type="scientific">Paenibacillus allorhizoplanae</name>
    <dbReference type="NCBI Taxonomy" id="2905648"/>
    <lineage>
        <taxon>Bacteria</taxon>
        <taxon>Bacillati</taxon>
        <taxon>Bacillota</taxon>
        <taxon>Bacilli</taxon>
        <taxon>Bacillales</taxon>
        <taxon>Paenibacillaceae</taxon>
        <taxon>Paenibacillus</taxon>
    </lineage>
</organism>
<evidence type="ECO:0000259" key="11">
    <source>
        <dbReference type="Pfam" id="PF08244"/>
    </source>
</evidence>